<gene>
    <name evidence="2" type="ORF">PQJ73_21525</name>
</gene>
<evidence type="ECO:0000256" key="1">
    <source>
        <dbReference type="SAM" id="MobiDB-lite"/>
    </source>
</evidence>
<reference evidence="2" key="1">
    <citation type="journal article" date="2023" name="Microbiol Resour">
        <title>Genome Sequences of Rhodoplanes serenus and Two Thermotolerant Strains, Rhodoplanes tepidamans and 'Rhodoplanes cryptolactis,' Further Refine the Genus.</title>
        <authorList>
            <person name="Rayyan A.A."/>
            <person name="Kyndt J.A."/>
        </authorList>
    </citation>
    <scope>NUCLEOTIDE SEQUENCE</scope>
    <source>
        <strain evidence="2">DSM 9987</strain>
    </source>
</reference>
<dbReference type="PANTHER" id="PTHR42941">
    <property type="entry name" value="SLL1037 PROTEIN"/>
    <property type="match status" value="1"/>
</dbReference>
<dbReference type="Gene3D" id="3.40.190.10">
    <property type="entry name" value="Periplasmic binding protein-like II"/>
    <property type="match status" value="2"/>
</dbReference>
<organism evidence="2 3">
    <name type="scientific">Rhodoplanes tepidamans</name>
    <name type="common">Rhodoplanes cryptolactis</name>
    <dbReference type="NCBI Taxonomy" id="200616"/>
    <lineage>
        <taxon>Bacteria</taxon>
        <taxon>Pseudomonadati</taxon>
        <taxon>Pseudomonadota</taxon>
        <taxon>Alphaproteobacteria</taxon>
        <taxon>Hyphomicrobiales</taxon>
        <taxon>Nitrobacteraceae</taxon>
        <taxon>Rhodoplanes</taxon>
    </lineage>
</organism>
<dbReference type="Proteomes" id="UP001165652">
    <property type="component" value="Unassembled WGS sequence"/>
</dbReference>
<dbReference type="RefSeq" id="WP_272779114.1">
    <property type="nucleotide sequence ID" value="NZ_JAQQLI010000041.1"/>
</dbReference>
<evidence type="ECO:0000313" key="3">
    <source>
        <dbReference type="Proteomes" id="UP001165652"/>
    </source>
</evidence>
<dbReference type="SUPFAM" id="SSF53850">
    <property type="entry name" value="Periplasmic binding protein-like II"/>
    <property type="match status" value="1"/>
</dbReference>
<name>A0ABT5JF79_RHOTP</name>
<accession>A0ABT5JF79</accession>
<evidence type="ECO:0000313" key="2">
    <source>
        <dbReference type="EMBL" id="MDC7788276.1"/>
    </source>
</evidence>
<dbReference type="PANTHER" id="PTHR42941:SF1">
    <property type="entry name" value="SLL1037 PROTEIN"/>
    <property type="match status" value="1"/>
</dbReference>
<sequence>MDEGLQRACWWHACSRVLTAAAAAAAFFAMIGLGLATVPSAAAQASPPRAAAEVSQAVGSAGRPRSAPRRSTGEPALGPLAEQANADTLTIVADGVETTALAAAADVAAVIDGGEGLRVLPIAGRGGGQAIRDVRLLKGVDLGIAPATALGLLQRSNAIGRIDDKISVVTKLFNEEIHVVVRTDSPAGTVADLAGKPVALGETGSATALTAGDVFDKLGVAVDGVNLPGADALEKLRAGEIAAAVLVSGKPAAAMARLPAGTFRLLPLDYAKPLQADYLPARLTADDYPGLVAPDAAVATVAVGTVLFAPTWPKGSERYKRIERFVGALFPKLAELQKRPRHPKWLETSLAATVPGWSRFPAAEEWLRRNAPPTQISREQFERFPASRRVAADDAATTVDREKLFQEFLRWNETRERR</sequence>
<protein>
    <submittedName>
        <fullName evidence="2">TAXI family TRAP transporter solute-binding subunit</fullName>
    </submittedName>
</protein>
<comment type="caution">
    <text evidence="2">The sequence shown here is derived from an EMBL/GenBank/DDBJ whole genome shotgun (WGS) entry which is preliminary data.</text>
</comment>
<dbReference type="InterPro" id="IPR011852">
    <property type="entry name" value="TRAP_TAXI"/>
</dbReference>
<keyword evidence="3" id="KW-1185">Reference proteome</keyword>
<reference evidence="2" key="2">
    <citation type="submission" date="2023-02" db="EMBL/GenBank/DDBJ databases">
        <authorList>
            <person name="Rayyan A."/>
            <person name="Meyer T."/>
            <person name="Kyndt J.A."/>
        </authorList>
    </citation>
    <scope>NUCLEOTIDE SEQUENCE</scope>
    <source>
        <strain evidence="2">DSM 9987</strain>
    </source>
</reference>
<dbReference type="EMBL" id="JAQQLI010000041">
    <property type="protein sequence ID" value="MDC7788276.1"/>
    <property type="molecule type" value="Genomic_DNA"/>
</dbReference>
<proteinExistence type="predicted"/>
<feature type="region of interest" description="Disordered" evidence="1">
    <location>
        <begin position="53"/>
        <end position="79"/>
    </location>
</feature>
<dbReference type="Pfam" id="PF16868">
    <property type="entry name" value="NMT1_3"/>
    <property type="match status" value="1"/>
</dbReference>